<keyword evidence="6 9" id="KW-0456">Lyase</keyword>
<dbReference type="InterPro" id="IPR033644">
    <property type="entry name" value="Ferrochelatase_C"/>
</dbReference>
<keyword evidence="2 9" id="KW-0963">Cytoplasm</keyword>
<dbReference type="GO" id="GO:0005737">
    <property type="term" value="C:cytoplasm"/>
    <property type="evidence" value="ECO:0007669"/>
    <property type="project" value="UniProtKB-SubCell"/>
</dbReference>
<dbReference type="AlphaFoldDB" id="A0ABD8B7N4"/>
<dbReference type="FunFam" id="3.40.50.1400:FF:000002">
    <property type="entry name" value="Ferrochelatase"/>
    <property type="match status" value="1"/>
</dbReference>
<dbReference type="GO" id="GO:0006783">
    <property type="term" value="P:heme biosynthetic process"/>
    <property type="evidence" value="ECO:0007669"/>
    <property type="project" value="UniProtKB-UniRule"/>
</dbReference>
<evidence type="ECO:0000256" key="7">
    <source>
        <dbReference type="ARBA" id="ARBA00023244"/>
    </source>
</evidence>
<dbReference type="Pfam" id="PF00762">
    <property type="entry name" value="Ferrochelatase"/>
    <property type="match status" value="1"/>
</dbReference>
<dbReference type="PANTHER" id="PTHR11108">
    <property type="entry name" value="FERROCHELATASE"/>
    <property type="match status" value="1"/>
</dbReference>
<dbReference type="NCBIfam" id="TIGR00109">
    <property type="entry name" value="hemH"/>
    <property type="match status" value="1"/>
</dbReference>
<comment type="subcellular location">
    <subcellularLocation>
        <location evidence="9 10">Cytoplasm</location>
    </subcellularLocation>
</comment>
<evidence type="ECO:0000256" key="4">
    <source>
        <dbReference type="ARBA" id="ARBA00023004"/>
    </source>
</evidence>
<evidence type="ECO:0000256" key="2">
    <source>
        <dbReference type="ARBA" id="ARBA00022490"/>
    </source>
</evidence>
<gene>
    <name evidence="9 11" type="primary">hemH</name>
    <name evidence="11" type="ORF">LVJ77_02745</name>
</gene>
<dbReference type="HAMAP" id="MF_00323">
    <property type="entry name" value="Ferrochelatase"/>
    <property type="match status" value="1"/>
</dbReference>
<accession>A0ABD8B7N4</accession>
<dbReference type="Proteomes" id="UP000831534">
    <property type="component" value="Chromosome"/>
</dbReference>
<comment type="catalytic activity">
    <reaction evidence="8">
        <text>Fe-coproporphyrin III + 2 H(+) = coproporphyrin III + Fe(2+)</text>
        <dbReference type="Rhea" id="RHEA:49572"/>
        <dbReference type="ChEBI" id="CHEBI:15378"/>
        <dbReference type="ChEBI" id="CHEBI:29033"/>
        <dbReference type="ChEBI" id="CHEBI:68438"/>
        <dbReference type="ChEBI" id="CHEBI:131725"/>
        <dbReference type="EC" id="4.99.1.9"/>
    </reaction>
    <physiologicalReaction direction="right-to-left" evidence="8">
        <dbReference type="Rhea" id="RHEA:49574"/>
    </physiologicalReaction>
</comment>
<dbReference type="GO" id="GO:0046872">
    <property type="term" value="F:metal ion binding"/>
    <property type="evidence" value="ECO:0007669"/>
    <property type="project" value="UniProtKB-KW"/>
</dbReference>
<name>A0ABD8B7N4_9NEIS</name>
<keyword evidence="5 9" id="KW-0350">Heme biosynthesis</keyword>
<feature type="binding site" evidence="9">
    <location>
        <position position="210"/>
    </location>
    <ligand>
        <name>Fe(2+)</name>
        <dbReference type="ChEBI" id="CHEBI:29033"/>
    </ligand>
</feature>
<comment type="catalytic activity">
    <reaction evidence="9 10">
        <text>heme b + 2 H(+) = protoporphyrin IX + Fe(2+)</text>
        <dbReference type="Rhea" id="RHEA:22584"/>
        <dbReference type="ChEBI" id="CHEBI:15378"/>
        <dbReference type="ChEBI" id="CHEBI:29033"/>
        <dbReference type="ChEBI" id="CHEBI:57306"/>
        <dbReference type="ChEBI" id="CHEBI:60344"/>
        <dbReference type="EC" id="4.98.1.1"/>
    </reaction>
</comment>
<reference evidence="11 12" key="1">
    <citation type="journal article" date="2022" name="Res Sq">
        <title>Evolution of multicellular longitudinally dividing oral cavity symbionts (Neisseriaceae).</title>
        <authorList>
            <person name="Nyongesa S."/>
            <person name="Weber P."/>
            <person name="Bernet E."/>
            <person name="Pullido F."/>
            <person name="Nieckarz M."/>
            <person name="Delaby M."/>
            <person name="Nieves C."/>
            <person name="Viehboeck T."/>
            <person name="Krause N."/>
            <person name="Rivera-Millot A."/>
            <person name="Nakamura A."/>
            <person name="Vischer N."/>
            <person name="VanNieuwenhze M."/>
            <person name="Brun Y."/>
            <person name="Cava F."/>
            <person name="Bulgheresi S."/>
            <person name="Veyrier F."/>
        </authorList>
    </citation>
    <scope>NUCLEOTIDE SEQUENCE [LARGE SCALE GENOMIC DNA]</scope>
    <source>
        <strain evidence="11 12">17694</strain>
    </source>
</reference>
<dbReference type="SUPFAM" id="SSF53800">
    <property type="entry name" value="Chelatase"/>
    <property type="match status" value="1"/>
</dbReference>
<dbReference type="GO" id="GO:0004325">
    <property type="term" value="F:ferrochelatase activity"/>
    <property type="evidence" value="ECO:0007669"/>
    <property type="project" value="UniProtKB-UniRule"/>
</dbReference>
<dbReference type="KEGG" id="ckh:LVJ77_02745"/>
<dbReference type="PROSITE" id="PS00534">
    <property type="entry name" value="FERROCHELATASE"/>
    <property type="match status" value="1"/>
</dbReference>
<evidence type="ECO:0000256" key="10">
    <source>
        <dbReference type="RuleBase" id="RU000607"/>
    </source>
</evidence>
<keyword evidence="7 9" id="KW-0627">Porphyrin biosynthesis</keyword>
<dbReference type="InterPro" id="IPR019772">
    <property type="entry name" value="Ferrochelatase_AS"/>
</dbReference>
<feature type="binding site" evidence="9">
    <location>
        <position position="292"/>
    </location>
    <ligand>
        <name>Fe(2+)</name>
        <dbReference type="ChEBI" id="CHEBI:29033"/>
    </ligand>
</feature>
<organism evidence="11 12">
    <name type="scientific">Conchiformibius kuhniae</name>
    <dbReference type="NCBI Taxonomy" id="211502"/>
    <lineage>
        <taxon>Bacteria</taxon>
        <taxon>Pseudomonadati</taxon>
        <taxon>Pseudomonadota</taxon>
        <taxon>Betaproteobacteria</taxon>
        <taxon>Neisseriales</taxon>
        <taxon>Neisseriaceae</taxon>
        <taxon>Conchiformibius</taxon>
    </lineage>
</organism>
<dbReference type="InterPro" id="IPR001015">
    <property type="entry name" value="Ferrochelatase"/>
</dbReference>
<keyword evidence="3 9" id="KW-0479">Metal-binding</keyword>
<evidence type="ECO:0000313" key="12">
    <source>
        <dbReference type="Proteomes" id="UP000831534"/>
    </source>
</evidence>
<evidence type="ECO:0000256" key="3">
    <source>
        <dbReference type="ARBA" id="ARBA00022723"/>
    </source>
</evidence>
<evidence type="ECO:0000313" key="11">
    <source>
        <dbReference type="EMBL" id="XHH50017.1"/>
    </source>
</evidence>
<dbReference type="Gene3D" id="3.40.50.1400">
    <property type="match status" value="2"/>
</dbReference>
<sequence length="345" mass="39198">MKLLDTFNTEPHITFEQQNKVGILLMNLGTPERPTPESLSPYLRRFLSDRRVVELPGFLWKPLLRFAVIPLRAKHVAENYGRVWLNEGSPLKVFTERQCEGLRQRLPDNIYIEYAMSYSEPFASQALAKLKANGVGRVLVLPLYPQYAASSTGAAVDKVLNVLLKQRNQMSLRTVSRFYDHEGYIKALAAQIRNYRAEHGAGEMLMFSFHGIPQMQHDKGDPYPHECRKTAQLVAAELGLGEQDYTVSFQSQFGKGKWLKPSTQDLFVSLPKKDKIKKLDVVCPGFVSDCLETMEEIAIAGREEFFANGGEQFHYIPCLNDHPLWLDALADLAKDNLQSWVSYSL</sequence>
<comment type="function">
    <text evidence="9 10">Catalyzes the ferrous insertion into protoporphyrin IX.</text>
</comment>
<comment type="pathway">
    <text evidence="9 10">Porphyrin-containing compound metabolism; protoheme biosynthesis; protoheme from protoporphyrin-IX: step 1/1.</text>
</comment>
<dbReference type="InterPro" id="IPR033659">
    <property type="entry name" value="Ferrochelatase_N"/>
</dbReference>
<keyword evidence="12" id="KW-1185">Reference proteome</keyword>
<evidence type="ECO:0000256" key="5">
    <source>
        <dbReference type="ARBA" id="ARBA00023133"/>
    </source>
</evidence>
<dbReference type="CDD" id="cd00419">
    <property type="entry name" value="Ferrochelatase_C"/>
    <property type="match status" value="1"/>
</dbReference>
<evidence type="ECO:0000256" key="1">
    <source>
        <dbReference type="ARBA" id="ARBA00007718"/>
    </source>
</evidence>
<keyword evidence="4 9" id="KW-0408">Iron</keyword>
<evidence type="ECO:0000256" key="9">
    <source>
        <dbReference type="HAMAP-Rule" id="MF_00323"/>
    </source>
</evidence>
<proteinExistence type="inferred from homology"/>
<evidence type="ECO:0000256" key="8">
    <source>
        <dbReference type="ARBA" id="ARBA00024536"/>
    </source>
</evidence>
<dbReference type="RefSeq" id="WP_027008726.1">
    <property type="nucleotide sequence ID" value="NZ_CP091521.1"/>
</dbReference>
<protein>
    <recommendedName>
        <fullName evidence="9 10">Ferrochelatase</fullName>
        <ecNumber evidence="9 10">4.98.1.1</ecNumber>
    </recommendedName>
    <alternativeName>
        <fullName evidence="9">Heme synthase</fullName>
    </alternativeName>
    <alternativeName>
        <fullName evidence="9">Protoheme ferro-lyase</fullName>
    </alternativeName>
</protein>
<comment type="similarity">
    <text evidence="1 9 10">Belongs to the ferrochelatase family.</text>
</comment>
<dbReference type="PANTHER" id="PTHR11108:SF1">
    <property type="entry name" value="FERROCHELATASE, MITOCHONDRIAL"/>
    <property type="match status" value="1"/>
</dbReference>
<dbReference type="EMBL" id="CP091521">
    <property type="protein sequence ID" value="XHH50017.1"/>
    <property type="molecule type" value="Genomic_DNA"/>
</dbReference>
<dbReference type="CDD" id="cd03411">
    <property type="entry name" value="Ferrochelatase_N"/>
    <property type="match status" value="1"/>
</dbReference>
<evidence type="ECO:0000256" key="6">
    <source>
        <dbReference type="ARBA" id="ARBA00023239"/>
    </source>
</evidence>
<dbReference type="EC" id="4.98.1.1" evidence="9 10"/>